<dbReference type="EMBL" id="CP098023">
    <property type="protein sequence ID" value="WKD51233.1"/>
    <property type="molecule type" value="Genomic_DNA"/>
</dbReference>
<dbReference type="PANTHER" id="PTHR39594:SF1">
    <property type="entry name" value="PROTEIN YCHQ"/>
    <property type="match status" value="1"/>
</dbReference>
<dbReference type="Proteomes" id="UP001321520">
    <property type="component" value="Chromosome"/>
</dbReference>
<sequence length="125" mass="14078">MLNYTLVKQVHVTTAVISLFLFLLRAGLDFSKKTHWRHTPLRLVPHVNDTLLLSAAIALAILGNWNPALYHWLAVKLVLVLGYIAAGFLALHQTLSWRTRIAAALLALVQIAFIFYLAIIKPVLW</sequence>
<evidence type="ECO:0000256" key="1">
    <source>
        <dbReference type="SAM" id="Phobius"/>
    </source>
</evidence>
<evidence type="ECO:0000313" key="3">
    <source>
        <dbReference type="Proteomes" id="UP001321520"/>
    </source>
</evidence>
<reference evidence="2 3" key="1">
    <citation type="submission" date="2022-05" db="EMBL/GenBank/DDBJ databases">
        <title>Microbulbifer sp. nov., isolated from sponge.</title>
        <authorList>
            <person name="Gao L."/>
        </authorList>
    </citation>
    <scope>NUCLEOTIDE SEQUENCE [LARGE SCALE GENOMIC DNA]</scope>
    <source>
        <strain evidence="2 3">MI-G</strain>
    </source>
</reference>
<dbReference type="InterPro" id="IPR007360">
    <property type="entry name" value="SirB"/>
</dbReference>
<dbReference type="Pfam" id="PF04247">
    <property type="entry name" value="SirB"/>
    <property type="match status" value="1"/>
</dbReference>
<name>A0ABY9EDX8_9GAMM</name>
<gene>
    <name evidence="2" type="ORF">M8T91_07400</name>
</gene>
<proteinExistence type="predicted"/>
<feature type="transmembrane region" description="Helical" evidence="1">
    <location>
        <begin position="69"/>
        <end position="91"/>
    </location>
</feature>
<feature type="transmembrane region" description="Helical" evidence="1">
    <location>
        <begin position="43"/>
        <end position="63"/>
    </location>
</feature>
<keyword evidence="3" id="KW-1185">Reference proteome</keyword>
<keyword evidence="1" id="KW-0472">Membrane</keyword>
<organism evidence="2 3">
    <name type="scientific">Microbulbifer spongiae</name>
    <dbReference type="NCBI Taxonomy" id="2944933"/>
    <lineage>
        <taxon>Bacteria</taxon>
        <taxon>Pseudomonadati</taxon>
        <taxon>Pseudomonadota</taxon>
        <taxon>Gammaproteobacteria</taxon>
        <taxon>Cellvibrionales</taxon>
        <taxon>Microbulbiferaceae</taxon>
        <taxon>Microbulbifer</taxon>
    </lineage>
</organism>
<dbReference type="PANTHER" id="PTHR39594">
    <property type="entry name" value="PROTEIN YCHQ"/>
    <property type="match status" value="1"/>
</dbReference>
<accession>A0ABY9EDX8</accession>
<dbReference type="RefSeq" id="WP_301418310.1">
    <property type="nucleotide sequence ID" value="NZ_CP098023.1"/>
</dbReference>
<keyword evidence="1" id="KW-0812">Transmembrane</keyword>
<dbReference type="PIRSF" id="PIRSF005610">
    <property type="entry name" value="SirB"/>
    <property type="match status" value="1"/>
</dbReference>
<feature type="transmembrane region" description="Helical" evidence="1">
    <location>
        <begin position="12"/>
        <end position="31"/>
    </location>
</feature>
<keyword evidence="1" id="KW-1133">Transmembrane helix</keyword>
<feature type="transmembrane region" description="Helical" evidence="1">
    <location>
        <begin position="103"/>
        <end position="124"/>
    </location>
</feature>
<evidence type="ECO:0000313" key="2">
    <source>
        <dbReference type="EMBL" id="WKD51233.1"/>
    </source>
</evidence>
<protein>
    <submittedName>
        <fullName evidence="2">SirB2 family protein</fullName>
    </submittedName>
</protein>